<feature type="transmembrane region" description="Helical" evidence="4">
    <location>
        <begin position="374"/>
        <end position="393"/>
    </location>
</feature>
<evidence type="ECO:0000256" key="4">
    <source>
        <dbReference type="SAM" id="Phobius"/>
    </source>
</evidence>
<dbReference type="InterPro" id="IPR050327">
    <property type="entry name" value="Proton-linked_MCT"/>
</dbReference>
<proteinExistence type="inferred from homology"/>
<dbReference type="Gene3D" id="1.20.1250.20">
    <property type="entry name" value="MFS general substrate transporter like domains"/>
    <property type="match status" value="2"/>
</dbReference>
<feature type="compositionally biased region" description="Polar residues" evidence="3">
    <location>
        <begin position="53"/>
        <end position="62"/>
    </location>
</feature>
<evidence type="ECO:0000256" key="1">
    <source>
        <dbReference type="ARBA" id="ARBA00004141"/>
    </source>
</evidence>
<feature type="domain" description="Major facilitator superfamily (MFS) profile" evidence="5">
    <location>
        <begin position="283"/>
        <end position="513"/>
    </location>
</feature>
<feature type="transmembrane region" description="Helical" evidence="4">
    <location>
        <begin position="209"/>
        <end position="228"/>
    </location>
</feature>
<feature type="compositionally biased region" description="Low complexity" evidence="3">
    <location>
        <begin position="14"/>
        <end position="24"/>
    </location>
</feature>
<feature type="transmembrane region" description="Helical" evidence="4">
    <location>
        <begin position="349"/>
        <end position="368"/>
    </location>
</feature>
<dbReference type="Proteomes" id="UP001274830">
    <property type="component" value="Unassembled WGS sequence"/>
</dbReference>
<comment type="subcellular location">
    <subcellularLocation>
        <location evidence="1">Membrane</location>
        <topology evidence="1">Multi-pass membrane protein</topology>
    </subcellularLocation>
</comment>
<dbReference type="PANTHER" id="PTHR11360:SF315">
    <property type="entry name" value="TRANSPORTER MCH2-RELATED"/>
    <property type="match status" value="1"/>
</dbReference>
<dbReference type="GO" id="GO:0016020">
    <property type="term" value="C:membrane"/>
    <property type="evidence" value="ECO:0007669"/>
    <property type="project" value="UniProtKB-SubCell"/>
</dbReference>
<accession>A0AAE0WG35</accession>
<reference evidence="6" key="1">
    <citation type="submission" date="2023-07" db="EMBL/GenBank/DDBJ databases">
        <title>Black Yeasts Isolated from many extreme environments.</title>
        <authorList>
            <person name="Coleine C."/>
            <person name="Stajich J.E."/>
            <person name="Selbmann L."/>
        </authorList>
    </citation>
    <scope>NUCLEOTIDE SEQUENCE</scope>
    <source>
        <strain evidence="6">CCFEE 5485</strain>
    </source>
</reference>
<dbReference type="GO" id="GO:0022857">
    <property type="term" value="F:transmembrane transporter activity"/>
    <property type="evidence" value="ECO:0007669"/>
    <property type="project" value="InterPro"/>
</dbReference>
<evidence type="ECO:0000313" key="7">
    <source>
        <dbReference type="Proteomes" id="UP001274830"/>
    </source>
</evidence>
<dbReference type="EMBL" id="JAUTXT010000032">
    <property type="protein sequence ID" value="KAK3672586.1"/>
    <property type="molecule type" value="Genomic_DNA"/>
</dbReference>
<protein>
    <recommendedName>
        <fullName evidence="5">Major facilitator superfamily (MFS) profile domain-containing protein</fullName>
    </recommendedName>
</protein>
<organism evidence="6 7">
    <name type="scientific">Recurvomyces mirabilis</name>
    <dbReference type="NCBI Taxonomy" id="574656"/>
    <lineage>
        <taxon>Eukaryota</taxon>
        <taxon>Fungi</taxon>
        <taxon>Dikarya</taxon>
        <taxon>Ascomycota</taxon>
        <taxon>Pezizomycotina</taxon>
        <taxon>Dothideomycetes</taxon>
        <taxon>Dothideomycetidae</taxon>
        <taxon>Mycosphaerellales</taxon>
        <taxon>Teratosphaeriaceae</taxon>
        <taxon>Recurvomyces</taxon>
    </lineage>
</organism>
<evidence type="ECO:0000259" key="5">
    <source>
        <dbReference type="PROSITE" id="PS50850"/>
    </source>
</evidence>
<dbReference type="InterPro" id="IPR036259">
    <property type="entry name" value="MFS_trans_sf"/>
</dbReference>
<dbReference type="SUPFAM" id="SSF103473">
    <property type="entry name" value="MFS general substrate transporter"/>
    <property type="match status" value="1"/>
</dbReference>
<feature type="transmembrane region" description="Helical" evidence="4">
    <location>
        <begin position="240"/>
        <end position="260"/>
    </location>
</feature>
<feature type="transmembrane region" description="Helical" evidence="4">
    <location>
        <begin position="442"/>
        <end position="461"/>
    </location>
</feature>
<feature type="compositionally biased region" description="Basic and acidic residues" evidence="3">
    <location>
        <begin position="25"/>
        <end position="51"/>
    </location>
</feature>
<keyword evidence="4" id="KW-1133">Transmembrane helix</keyword>
<dbReference type="InterPro" id="IPR020846">
    <property type="entry name" value="MFS_dom"/>
</dbReference>
<feature type="transmembrane region" description="Helical" evidence="4">
    <location>
        <begin position="122"/>
        <end position="140"/>
    </location>
</feature>
<feature type="region of interest" description="Disordered" evidence="3">
    <location>
        <begin position="14"/>
        <end position="73"/>
    </location>
</feature>
<evidence type="ECO:0000256" key="3">
    <source>
        <dbReference type="SAM" id="MobiDB-lite"/>
    </source>
</evidence>
<gene>
    <name evidence="6" type="ORF">LTR78_007637</name>
</gene>
<dbReference type="InterPro" id="IPR011701">
    <property type="entry name" value="MFS"/>
</dbReference>
<keyword evidence="4" id="KW-0812">Transmembrane</keyword>
<dbReference type="Pfam" id="PF07690">
    <property type="entry name" value="MFS_1"/>
    <property type="match status" value="1"/>
</dbReference>
<evidence type="ECO:0000313" key="6">
    <source>
        <dbReference type="EMBL" id="KAK3672586.1"/>
    </source>
</evidence>
<evidence type="ECO:0000256" key="2">
    <source>
        <dbReference type="ARBA" id="ARBA00006727"/>
    </source>
</evidence>
<keyword evidence="7" id="KW-1185">Reference proteome</keyword>
<feature type="transmembrane region" description="Helical" evidence="4">
    <location>
        <begin position="311"/>
        <end position="328"/>
    </location>
</feature>
<name>A0AAE0WG35_9PEZI</name>
<keyword evidence="4" id="KW-0472">Membrane</keyword>
<sequence>MTPKMLYIIAISSSKMKTSQSNSSDDVKTERERTSPSSDHKASISSNHEDSPTNETLASTAEKQPAPSSTPAPPPNGGYGWVCTICCALINAHTWGLNSSYGVFLAHYLANNTFPSATPLDYAFVGSLSISCAMLVSPLATYGVRILGTKPTLFIGIVFETLSLIGASFATKIWHLFLSQGICFGIGMGFLFIPSVGIVPQWFTTKRSLANGFATCGSGLGGLTYSLATGAMIKTIGLPWAFRVLGIVAFAVNTICTILLRDRNKIIGASQLAFDTKLFKRPEYLLVNFWGFFSLLAYVVLIFSLANYANAIGLSASQASLISALFNLGQALGRPPIGYFSDSIGRLNMAGLMTFLAGLFALIIWIFSHSYGVLIFYSLIGGTVAGTFWCTVAPVTAEVVGLRDVPAALNLIWLFIVLPSTFSEPIALEIVAGTGSYLGTQLFTGFMYIAAASCILFLRGWKIGEMNELARLKGQDAEQIDAVAAEDEKDHVDLARAKGRTGILANCMVWRKV</sequence>
<dbReference type="AlphaFoldDB" id="A0AAE0WG35"/>
<dbReference type="PROSITE" id="PS50850">
    <property type="entry name" value="MFS"/>
    <property type="match status" value="1"/>
</dbReference>
<feature type="transmembrane region" description="Helical" evidence="4">
    <location>
        <begin position="405"/>
        <end position="422"/>
    </location>
</feature>
<comment type="similarity">
    <text evidence="2">Belongs to the major facilitator superfamily. Monocarboxylate porter (TC 2.A.1.13) family.</text>
</comment>
<feature type="transmembrane region" description="Helical" evidence="4">
    <location>
        <begin position="284"/>
        <end position="305"/>
    </location>
</feature>
<feature type="transmembrane region" description="Helical" evidence="4">
    <location>
        <begin position="152"/>
        <end position="171"/>
    </location>
</feature>
<dbReference type="PANTHER" id="PTHR11360">
    <property type="entry name" value="MONOCARBOXYLATE TRANSPORTER"/>
    <property type="match status" value="1"/>
</dbReference>
<comment type="caution">
    <text evidence="6">The sequence shown here is derived from an EMBL/GenBank/DDBJ whole genome shotgun (WGS) entry which is preliminary data.</text>
</comment>
<dbReference type="CDD" id="cd17352">
    <property type="entry name" value="MFS_MCT_SLC16"/>
    <property type="match status" value="1"/>
</dbReference>
<feature type="transmembrane region" description="Helical" evidence="4">
    <location>
        <begin position="177"/>
        <end position="197"/>
    </location>
</feature>